<proteinExistence type="predicted"/>
<evidence type="ECO:0000259" key="4">
    <source>
        <dbReference type="PROSITE" id="PS50043"/>
    </source>
</evidence>
<keyword evidence="2" id="KW-0238">DNA-binding</keyword>
<dbReference type="STRING" id="1110502.TMO_1788"/>
<dbReference type="InterPro" id="IPR000792">
    <property type="entry name" value="Tscrpt_reg_LuxR_C"/>
</dbReference>
<dbReference type="GO" id="GO:0006355">
    <property type="term" value="P:regulation of DNA-templated transcription"/>
    <property type="evidence" value="ECO:0007669"/>
    <property type="project" value="InterPro"/>
</dbReference>
<evidence type="ECO:0000256" key="2">
    <source>
        <dbReference type="ARBA" id="ARBA00023125"/>
    </source>
</evidence>
<evidence type="ECO:0000256" key="1">
    <source>
        <dbReference type="ARBA" id="ARBA00023015"/>
    </source>
</evidence>
<dbReference type="Gene3D" id="1.10.10.10">
    <property type="entry name" value="Winged helix-like DNA-binding domain superfamily/Winged helix DNA-binding domain"/>
    <property type="match status" value="1"/>
</dbReference>
<organism evidence="5 6">
    <name type="scientific">Tistrella mobilis (strain KA081020-065)</name>
    <dbReference type="NCBI Taxonomy" id="1110502"/>
    <lineage>
        <taxon>Bacteria</taxon>
        <taxon>Pseudomonadati</taxon>
        <taxon>Pseudomonadota</taxon>
        <taxon>Alphaproteobacteria</taxon>
        <taxon>Geminicoccales</taxon>
        <taxon>Geminicoccaceae</taxon>
        <taxon>Tistrella</taxon>
    </lineage>
</organism>
<keyword evidence="3" id="KW-0804">Transcription</keyword>
<dbReference type="InterPro" id="IPR016032">
    <property type="entry name" value="Sig_transdc_resp-reg_C-effctor"/>
</dbReference>
<sequence>MSTSADGLHVVSLQGDASPMTMGIRSFSAWLEDVDGFLAEASPADALDLAIGRLAGVLGFDSAWYGFSAWDGGRVEIAASRTFNITGPFFDDWRAMRHDDLMLGQIRRAPDRVATYRRRQLEQTPGLIRMSGRYDLDAAAGAMSFRPGQPASLFLACYRGGGDGRSWHEDEQDFLYGAVTTLDRMVRGRAEAPNDADSVHLHVTPAGLCIFGWRHLARLGLAAVPWLPTPLREILGHPGRQEVPALGLMAEVDGAGAGLVRLVLRRVAPVDRLSPREAEIAALLARGQGHKEVARQLGLSPVTIRNQTRRIYDKLGINSRAALVTVLGSM</sequence>
<reference evidence="5 6" key="1">
    <citation type="journal article" date="2012" name="J. Am. Chem. Soc.">
        <title>Bacterial biosynthesis and maturation of the didemnin anti-cancer agents.</title>
        <authorList>
            <person name="Xu Y."/>
            <person name="Kersten R.D."/>
            <person name="Nam S.J."/>
            <person name="Lu L."/>
            <person name="Al-Suwailem A.M."/>
            <person name="Zheng H."/>
            <person name="Fenical W."/>
            <person name="Dorrestein P.C."/>
            <person name="Moore B.S."/>
            <person name="Qian P.Y."/>
        </authorList>
    </citation>
    <scope>NUCLEOTIDE SEQUENCE [LARGE SCALE GENOMIC DNA]</scope>
    <source>
        <strain evidence="5 6">KA081020-065</strain>
    </source>
</reference>
<keyword evidence="6" id="KW-1185">Reference proteome</keyword>
<dbReference type="PROSITE" id="PS50043">
    <property type="entry name" value="HTH_LUXR_2"/>
    <property type="match status" value="1"/>
</dbReference>
<dbReference type="SUPFAM" id="SSF46894">
    <property type="entry name" value="C-terminal effector domain of the bipartite response regulators"/>
    <property type="match status" value="1"/>
</dbReference>
<dbReference type="InterPro" id="IPR036388">
    <property type="entry name" value="WH-like_DNA-bd_sf"/>
</dbReference>
<dbReference type="SMART" id="SM00421">
    <property type="entry name" value="HTH_LUXR"/>
    <property type="match status" value="1"/>
</dbReference>
<dbReference type="HOGENOM" id="CLU_046971_0_0_5"/>
<feature type="domain" description="HTH luxR-type" evidence="4">
    <location>
        <begin position="266"/>
        <end position="330"/>
    </location>
</feature>
<dbReference type="eggNOG" id="COG2197">
    <property type="taxonomic scope" value="Bacteria"/>
</dbReference>
<dbReference type="KEGG" id="tmo:TMO_1788"/>
<dbReference type="EMBL" id="CP003236">
    <property type="protein sequence ID" value="AFK53627.1"/>
    <property type="molecule type" value="Genomic_DNA"/>
</dbReference>
<protein>
    <submittedName>
        <fullName evidence="5">Transcriptional regulator, LuxR family</fullName>
    </submittedName>
</protein>
<gene>
    <name evidence="5" type="primary">nreC</name>
    <name evidence="5" type="ordered locus">TMO_1788</name>
</gene>
<dbReference type="AlphaFoldDB" id="I3TLI9"/>
<dbReference type="GO" id="GO:0003677">
    <property type="term" value="F:DNA binding"/>
    <property type="evidence" value="ECO:0007669"/>
    <property type="project" value="UniProtKB-KW"/>
</dbReference>
<dbReference type="PRINTS" id="PR00038">
    <property type="entry name" value="HTHLUXR"/>
</dbReference>
<dbReference type="PANTHER" id="PTHR44688">
    <property type="entry name" value="DNA-BINDING TRANSCRIPTIONAL ACTIVATOR DEVR_DOSR"/>
    <property type="match status" value="1"/>
</dbReference>
<accession>I3TLI9</accession>
<name>I3TLI9_TISMK</name>
<keyword evidence="1" id="KW-0805">Transcription regulation</keyword>
<evidence type="ECO:0000256" key="3">
    <source>
        <dbReference type="ARBA" id="ARBA00023163"/>
    </source>
</evidence>
<evidence type="ECO:0000313" key="5">
    <source>
        <dbReference type="EMBL" id="AFK53627.1"/>
    </source>
</evidence>
<dbReference type="PANTHER" id="PTHR44688:SF16">
    <property type="entry name" value="DNA-BINDING TRANSCRIPTIONAL ACTIVATOR DEVR_DOSR"/>
    <property type="match status" value="1"/>
</dbReference>
<dbReference type="Proteomes" id="UP000005258">
    <property type="component" value="Chromosome"/>
</dbReference>
<evidence type="ECO:0000313" key="6">
    <source>
        <dbReference type="Proteomes" id="UP000005258"/>
    </source>
</evidence>
<dbReference type="Pfam" id="PF00196">
    <property type="entry name" value="GerE"/>
    <property type="match status" value="1"/>
</dbReference>